<reference evidence="1 2" key="1">
    <citation type="submission" date="2024-04" db="EMBL/GenBank/DDBJ databases">
        <authorList>
            <person name="Fracassetti M."/>
        </authorList>
    </citation>
    <scope>NUCLEOTIDE SEQUENCE [LARGE SCALE GENOMIC DNA]</scope>
</reference>
<keyword evidence="2" id="KW-1185">Reference proteome</keyword>
<proteinExistence type="predicted"/>
<accession>A0AAV2ENV3</accession>
<organism evidence="1 2">
    <name type="scientific">Linum trigynum</name>
    <dbReference type="NCBI Taxonomy" id="586398"/>
    <lineage>
        <taxon>Eukaryota</taxon>
        <taxon>Viridiplantae</taxon>
        <taxon>Streptophyta</taxon>
        <taxon>Embryophyta</taxon>
        <taxon>Tracheophyta</taxon>
        <taxon>Spermatophyta</taxon>
        <taxon>Magnoliopsida</taxon>
        <taxon>eudicotyledons</taxon>
        <taxon>Gunneridae</taxon>
        <taxon>Pentapetalae</taxon>
        <taxon>rosids</taxon>
        <taxon>fabids</taxon>
        <taxon>Malpighiales</taxon>
        <taxon>Linaceae</taxon>
        <taxon>Linum</taxon>
    </lineage>
</organism>
<evidence type="ECO:0000313" key="1">
    <source>
        <dbReference type="EMBL" id="CAL1387663.1"/>
    </source>
</evidence>
<dbReference type="Proteomes" id="UP001497516">
    <property type="component" value="Chromosome 5"/>
</dbReference>
<protein>
    <submittedName>
        <fullName evidence="1">Uncharacterized protein</fullName>
    </submittedName>
</protein>
<dbReference type="EMBL" id="OZ034818">
    <property type="protein sequence ID" value="CAL1387663.1"/>
    <property type="molecule type" value="Genomic_DNA"/>
</dbReference>
<dbReference type="AlphaFoldDB" id="A0AAV2ENV3"/>
<sequence length="104" mass="11891">MNLEKNSRAEAQICSQILETENTIASLELGRSTLTETWEVIQQERPAWLPKFRTRATRVLVQCHKTGQDDRKHVMDTDDQEEVTAKLKLAKCNTDEKQTSSGQC</sequence>
<gene>
    <name evidence="1" type="ORF">LTRI10_LOCUS28633</name>
</gene>
<evidence type="ECO:0000313" key="2">
    <source>
        <dbReference type="Proteomes" id="UP001497516"/>
    </source>
</evidence>
<name>A0AAV2ENV3_9ROSI</name>